<dbReference type="Proteomes" id="UP000092498">
    <property type="component" value="Chromosome"/>
</dbReference>
<feature type="chain" id="PRO_5008518815" description="Glycine zipper domain-containing protein" evidence="2">
    <location>
        <begin position="27"/>
        <end position="163"/>
    </location>
</feature>
<evidence type="ECO:0008006" key="5">
    <source>
        <dbReference type="Google" id="ProtNLM"/>
    </source>
</evidence>
<protein>
    <recommendedName>
        <fullName evidence="5">Glycine zipper domain-containing protein</fullName>
    </recommendedName>
</protein>
<sequence>MMRKFIATVATIAFAMATFTATPASAQHWRDRDRGDYAGCRNDNNYGCERDRDRREARNGYRREYGYDRGYYNRPECYDRQGRNHCYDRHDDNDDAVAAGVIGLVLGAVIASAVTNSNNNRQDDSYYRGSDGYDDGYSEPQCTQQVRRWDRTQDRYVLVEVPC</sequence>
<evidence type="ECO:0000313" key="4">
    <source>
        <dbReference type="Proteomes" id="UP000092498"/>
    </source>
</evidence>
<dbReference type="OrthoDB" id="7889197at2"/>
<feature type="region of interest" description="Disordered" evidence="1">
    <location>
        <begin position="117"/>
        <end position="139"/>
    </location>
</feature>
<reference evidence="3 4" key="1">
    <citation type="submission" date="2015-11" db="EMBL/GenBank/DDBJ databases">
        <title>Whole-Genome Sequence of Candidatus Oderbacter manganicum from the National Park Lower Oder Valley, Germany.</title>
        <authorList>
            <person name="Braun B."/>
            <person name="Liere K."/>
            <person name="Szewzyk U."/>
        </authorList>
    </citation>
    <scope>NUCLEOTIDE SEQUENCE [LARGE SCALE GENOMIC DNA]</scope>
    <source>
        <strain evidence="3 4">OTSz_A_272</strain>
    </source>
</reference>
<dbReference type="STRING" id="1759059.ATE48_08330"/>
<name>A0A1B1AH98_9PROT</name>
<dbReference type="InParanoid" id="A0A1B1AH98"/>
<dbReference type="AlphaFoldDB" id="A0A1B1AH98"/>
<evidence type="ECO:0000256" key="1">
    <source>
        <dbReference type="SAM" id="MobiDB-lite"/>
    </source>
</evidence>
<evidence type="ECO:0000256" key="2">
    <source>
        <dbReference type="SAM" id="SignalP"/>
    </source>
</evidence>
<accession>A0A1B1AH98</accession>
<feature type="signal peptide" evidence="2">
    <location>
        <begin position="1"/>
        <end position="26"/>
    </location>
</feature>
<keyword evidence="2" id="KW-0732">Signal</keyword>
<proteinExistence type="predicted"/>
<organism evidence="3 4">
    <name type="scientific">Candidatus Viadribacter manganicus</name>
    <dbReference type="NCBI Taxonomy" id="1759059"/>
    <lineage>
        <taxon>Bacteria</taxon>
        <taxon>Pseudomonadati</taxon>
        <taxon>Pseudomonadota</taxon>
        <taxon>Alphaproteobacteria</taxon>
        <taxon>Hyphomonadales</taxon>
        <taxon>Hyphomonadaceae</taxon>
        <taxon>Candidatus Viadribacter</taxon>
    </lineage>
</organism>
<gene>
    <name evidence="3" type="ORF">ATE48_08330</name>
</gene>
<keyword evidence="4" id="KW-1185">Reference proteome</keyword>
<evidence type="ECO:0000313" key="3">
    <source>
        <dbReference type="EMBL" id="ANP45927.1"/>
    </source>
</evidence>
<dbReference type="EMBL" id="CP013244">
    <property type="protein sequence ID" value="ANP45927.1"/>
    <property type="molecule type" value="Genomic_DNA"/>
</dbReference>
<dbReference type="KEGG" id="cbot:ATE48_08330"/>